<name>A0ABW3DPV2_9ACTN</name>
<reference evidence="3" key="1">
    <citation type="journal article" date="2019" name="Int. J. Syst. Evol. Microbiol.">
        <title>The Global Catalogue of Microorganisms (GCM) 10K type strain sequencing project: providing services to taxonomists for standard genome sequencing and annotation.</title>
        <authorList>
            <consortium name="The Broad Institute Genomics Platform"/>
            <consortium name="The Broad Institute Genome Sequencing Center for Infectious Disease"/>
            <person name="Wu L."/>
            <person name="Ma J."/>
        </authorList>
    </citation>
    <scope>NUCLEOTIDE SEQUENCE [LARGE SCALE GENOMIC DNA]</scope>
    <source>
        <strain evidence="3">CCUG 62974</strain>
    </source>
</reference>
<sequence>MPGSVVLAAVSGAGKAEFVRSLGDDRPAGDVEHGHAPAAA</sequence>
<feature type="region of interest" description="Disordered" evidence="1">
    <location>
        <begin position="21"/>
        <end position="40"/>
    </location>
</feature>
<feature type="compositionally biased region" description="Basic and acidic residues" evidence="1">
    <location>
        <begin position="22"/>
        <end position="40"/>
    </location>
</feature>
<accession>A0ABW3DPV2</accession>
<evidence type="ECO:0000256" key="1">
    <source>
        <dbReference type="SAM" id="MobiDB-lite"/>
    </source>
</evidence>
<keyword evidence="3" id="KW-1185">Reference proteome</keyword>
<proteinExistence type="predicted"/>
<organism evidence="2 3">
    <name type="scientific">Streptosporangium algeriense</name>
    <dbReference type="NCBI Taxonomy" id="1682748"/>
    <lineage>
        <taxon>Bacteria</taxon>
        <taxon>Bacillati</taxon>
        <taxon>Actinomycetota</taxon>
        <taxon>Actinomycetes</taxon>
        <taxon>Streptosporangiales</taxon>
        <taxon>Streptosporangiaceae</taxon>
        <taxon>Streptosporangium</taxon>
    </lineage>
</organism>
<gene>
    <name evidence="2" type="ORF">ACFQ08_11255</name>
</gene>
<evidence type="ECO:0000313" key="2">
    <source>
        <dbReference type="EMBL" id="MFD0885121.1"/>
    </source>
</evidence>
<dbReference type="EMBL" id="JBHTHX010000293">
    <property type="protein sequence ID" value="MFD0885121.1"/>
    <property type="molecule type" value="Genomic_DNA"/>
</dbReference>
<protein>
    <submittedName>
        <fullName evidence="2">Uncharacterized protein</fullName>
    </submittedName>
</protein>
<comment type="caution">
    <text evidence="2">The sequence shown here is derived from an EMBL/GenBank/DDBJ whole genome shotgun (WGS) entry which is preliminary data.</text>
</comment>
<evidence type="ECO:0000313" key="3">
    <source>
        <dbReference type="Proteomes" id="UP001597024"/>
    </source>
</evidence>
<dbReference type="Proteomes" id="UP001597024">
    <property type="component" value="Unassembled WGS sequence"/>
</dbReference>